<dbReference type="InterPro" id="IPR036148">
    <property type="entry name" value="MmgE/PrpD_sf"/>
</dbReference>
<dbReference type="Pfam" id="PF19305">
    <property type="entry name" value="MmgE_PrpD_C"/>
    <property type="match status" value="1"/>
</dbReference>
<dbReference type="PANTHER" id="PTHR16943:SF8">
    <property type="entry name" value="2-METHYLCITRATE DEHYDRATASE"/>
    <property type="match status" value="1"/>
</dbReference>
<dbReference type="Gene3D" id="1.10.4100.10">
    <property type="entry name" value="2-methylcitrate dehydratase PrpD"/>
    <property type="match status" value="1"/>
</dbReference>
<protein>
    <recommendedName>
        <fullName evidence="6">2-methylcitrate dehydratase</fullName>
    </recommendedName>
</protein>
<comment type="similarity">
    <text evidence="1">Belongs to the PrpD family.</text>
</comment>
<dbReference type="GO" id="GO:0016829">
    <property type="term" value="F:lyase activity"/>
    <property type="evidence" value="ECO:0007669"/>
    <property type="project" value="InterPro"/>
</dbReference>
<gene>
    <name evidence="4" type="ORF">A2V47_09175</name>
</gene>
<dbReference type="Pfam" id="PF03972">
    <property type="entry name" value="MmgE_PrpD_N"/>
    <property type="match status" value="1"/>
</dbReference>
<evidence type="ECO:0000259" key="3">
    <source>
        <dbReference type="Pfam" id="PF19305"/>
    </source>
</evidence>
<name>A0A1F5A936_9BACT</name>
<dbReference type="SUPFAM" id="SSF103378">
    <property type="entry name" value="2-methylcitrate dehydratase PrpD"/>
    <property type="match status" value="1"/>
</dbReference>
<evidence type="ECO:0008006" key="6">
    <source>
        <dbReference type="Google" id="ProtNLM"/>
    </source>
</evidence>
<comment type="caution">
    <text evidence="4">The sequence shown here is derived from an EMBL/GenBank/DDBJ whole genome shotgun (WGS) entry which is preliminary data.</text>
</comment>
<dbReference type="InterPro" id="IPR005656">
    <property type="entry name" value="MmgE_PrpD"/>
</dbReference>
<dbReference type="STRING" id="1797291.A2V47_09175"/>
<feature type="domain" description="MmgE/PrpD C-terminal" evidence="3">
    <location>
        <begin position="298"/>
        <end position="467"/>
    </location>
</feature>
<organism evidence="4 5">
    <name type="scientific">Candidatus Sediminicultor quintus</name>
    <dbReference type="NCBI Taxonomy" id="1797291"/>
    <lineage>
        <taxon>Bacteria</taxon>
        <taxon>Pseudomonadati</taxon>
        <taxon>Atribacterota</taxon>
        <taxon>Candidatus Phoenicimicrobiia</taxon>
        <taxon>Candidatus Pheonicimicrobiales</taxon>
        <taxon>Candidatus Phoenicimicrobiaceae</taxon>
        <taxon>Candidatus Sediminicultor</taxon>
    </lineage>
</organism>
<accession>A0A1F5A936</accession>
<dbReference type="Proteomes" id="UP000177701">
    <property type="component" value="Unassembled WGS sequence"/>
</dbReference>
<evidence type="ECO:0000259" key="2">
    <source>
        <dbReference type="Pfam" id="PF03972"/>
    </source>
</evidence>
<proteinExistence type="inferred from homology"/>
<dbReference type="Gene3D" id="3.30.1330.120">
    <property type="entry name" value="2-methylcitrate dehydratase PrpD"/>
    <property type="match status" value="1"/>
</dbReference>
<evidence type="ECO:0000313" key="5">
    <source>
        <dbReference type="Proteomes" id="UP000177701"/>
    </source>
</evidence>
<reference evidence="4 5" key="1">
    <citation type="journal article" date="2016" name="Nat. Commun.">
        <title>Thousands of microbial genomes shed light on interconnected biogeochemical processes in an aquifer system.</title>
        <authorList>
            <person name="Anantharaman K."/>
            <person name="Brown C.T."/>
            <person name="Hug L.A."/>
            <person name="Sharon I."/>
            <person name="Castelle C.J."/>
            <person name="Probst A.J."/>
            <person name="Thomas B.C."/>
            <person name="Singh A."/>
            <person name="Wilkins M.J."/>
            <person name="Karaoz U."/>
            <person name="Brodie E.L."/>
            <person name="Williams K.H."/>
            <person name="Hubbard S.S."/>
            <person name="Banfield J.F."/>
        </authorList>
    </citation>
    <scope>NUCLEOTIDE SEQUENCE [LARGE SCALE GENOMIC DNA]</scope>
</reference>
<dbReference type="InterPro" id="IPR045337">
    <property type="entry name" value="MmgE_PrpD_C"/>
</dbReference>
<dbReference type="InterPro" id="IPR042188">
    <property type="entry name" value="MmgE/PrpD_sf_2"/>
</dbReference>
<sequence>MKMKKSYILGANKSQWENESVDQSLMPSCFIASRLANYITKTSFGDIPIEVVESAKVNIMDSISCMIGGLFTPNGKIVTEALLQEGDNLESSILGLERKTYALQASLINSILANALDYDDYYPLSHPNATIVPPGLAVSEAYKINGKAFLTAVVVANEVYLRIMRSLLPSKKQQEEIFGFGAHQTFGAAIVSGKLINLNEKQMAYAIGIAGANAPISSCAKTVWGDTPTMVKNNYGLASYVGVLASKLAKYGFTGPLDIFEGKTGFWKMSGSDQFKPEEITRDLGINYLIKEIQFKPYPCCRWLHSSLDAILKLKRKYNFEIGDIEKIEVKTHSLTTVYPFTNSKPKTLEEAIFSFKYLAAVVISGIPLGQKWYDKETLNNLKILALAEKVEILEDEEVNSCYPDKLLSKVSIYISNGKCLSTRVDYPKGTVENPIKKYDIEKKFKQLTQEVFTDEKVKQILAVIWKLEQLDDINKLTSLFHPTRVSQL</sequence>
<dbReference type="EMBL" id="MEYH01000074">
    <property type="protein sequence ID" value="OGD14818.1"/>
    <property type="molecule type" value="Genomic_DNA"/>
</dbReference>
<feature type="domain" description="MmgE/PrpD N-terminal" evidence="2">
    <location>
        <begin position="34"/>
        <end position="274"/>
    </location>
</feature>
<dbReference type="AlphaFoldDB" id="A0A1F5A936"/>
<dbReference type="InterPro" id="IPR042183">
    <property type="entry name" value="MmgE/PrpD_sf_1"/>
</dbReference>
<evidence type="ECO:0000313" key="4">
    <source>
        <dbReference type="EMBL" id="OGD14818.1"/>
    </source>
</evidence>
<dbReference type="PANTHER" id="PTHR16943">
    <property type="entry name" value="2-METHYLCITRATE DEHYDRATASE-RELATED"/>
    <property type="match status" value="1"/>
</dbReference>
<evidence type="ECO:0000256" key="1">
    <source>
        <dbReference type="ARBA" id="ARBA00006174"/>
    </source>
</evidence>
<dbReference type="InterPro" id="IPR045336">
    <property type="entry name" value="MmgE_PrpD_N"/>
</dbReference>